<gene>
    <name evidence="5" type="ORF">GH266_14610</name>
</gene>
<dbReference type="SMART" id="SM01119">
    <property type="entry name" value="D-ser_dehydrat"/>
    <property type="match status" value="1"/>
</dbReference>
<dbReference type="AlphaFoldDB" id="A0A857C9R7"/>
<dbReference type="PANTHER" id="PTHR28004:SF8">
    <property type="entry name" value="D-SERINE DEAMINASE"/>
    <property type="match status" value="1"/>
</dbReference>
<dbReference type="KEGG" id="siw:GH266_14610"/>
<keyword evidence="2" id="KW-0456">Lyase</keyword>
<dbReference type="InterPro" id="IPR026956">
    <property type="entry name" value="D-ser_dehydrat-like_dom"/>
</dbReference>
<dbReference type="InterPro" id="IPR029066">
    <property type="entry name" value="PLP-binding_barrel"/>
</dbReference>
<dbReference type="InterPro" id="IPR042208">
    <property type="entry name" value="D-ser_dehydrat-like_sf"/>
</dbReference>
<organism evidence="5 6">
    <name type="scientific">Stappia indica</name>
    <dbReference type="NCBI Taxonomy" id="538381"/>
    <lineage>
        <taxon>Bacteria</taxon>
        <taxon>Pseudomonadati</taxon>
        <taxon>Pseudomonadota</taxon>
        <taxon>Alphaproteobacteria</taxon>
        <taxon>Hyphomicrobiales</taxon>
        <taxon>Stappiaceae</taxon>
        <taxon>Stappia</taxon>
    </lineage>
</organism>
<evidence type="ECO:0000259" key="4">
    <source>
        <dbReference type="SMART" id="SM01119"/>
    </source>
</evidence>
<dbReference type="GO" id="GO:0016829">
    <property type="term" value="F:lyase activity"/>
    <property type="evidence" value="ECO:0007669"/>
    <property type="project" value="UniProtKB-KW"/>
</dbReference>
<dbReference type="Pfam" id="PF01168">
    <property type="entry name" value="Ala_racemase_N"/>
    <property type="match status" value="1"/>
</dbReference>
<feature type="region of interest" description="Disordered" evidence="3">
    <location>
        <begin position="1"/>
        <end position="24"/>
    </location>
</feature>
<name>A0A857C9R7_9HYPH</name>
<dbReference type="Pfam" id="PF14031">
    <property type="entry name" value="D-ser_dehydrat"/>
    <property type="match status" value="1"/>
</dbReference>
<evidence type="ECO:0000256" key="1">
    <source>
        <dbReference type="ARBA" id="ARBA00005323"/>
    </source>
</evidence>
<dbReference type="Proteomes" id="UP000435648">
    <property type="component" value="Chromosome"/>
</dbReference>
<evidence type="ECO:0000256" key="2">
    <source>
        <dbReference type="ARBA" id="ARBA00023239"/>
    </source>
</evidence>
<feature type="domain" description="D-serine dehydratase-like" evidence="4">
    <location>
        <begin position="305"/>
        <end position="403"/>
    </location>
</feature>
<dbReference type="OrthoDB" id="9811417at2"/>
<dbReference type="EMBL" id="CP046908">
    <property type="protein sequence ID" value="QGZ35615.1"/>
    <property type="molecule type" value="Genomic_DNA"/>
</dbReference>
<protein>
    <submittedName>
        <fullName evidence="5">Amino acid deaminase</fullName>
    </submittedName>
</protein>
<reference evidence="5 6" key="1">
    <citation type="submission" date="2019-12" db="EMBL/GenBank/DDBJ databases">
        <title>The genome of Stappia indica PHM037.</title>
        <authorList>
            <person name="Kacar D."/>
            <person name="Galan B."/>
            <person name="Canedo L."/>
            <person name="Rodriguez P."/>
            <person name="de la Calle F."/>
            <person name="Garcia J.L."/>
        </authorList>
    </citation>
    <scope>NUCLEOTIDE SEQUENCE [LARGE SCALE GENOMIC DNA]</scope>
    <source>
        <strain evidence="5 6">PHM037</strain>
    </source>
</reference>
<dbReference type="Gene3D" id="3.20.20.10">
    <property type="entry name" value="Alanine racemase"/>
    <property type="match status" value="1"/>
</dbReference>
<dbReference type="InterPro" id="IPR001608">
    <property type="entry name" value="Ala_racemase_N"/>
</dbReference>
<dbReference type="SUPFAM" id="SSF51419">
    <property type="entry name" value="PLP-binding barrel"/>
    <property type="match status" value="1"/>
</dbReference>
<sequence>MMREDGIQTASAEQGVGSPDLGLSPERGELALPVLTMDEAAFDANVEAMFDYVAKAGVSIAPHAKTPMSPELSRRLLDRGAWGLSVANLQQARVFLENGARRLLVANQIGGRRSAERFAALLQRFPDAVLVFFADSPESLETVDHVGCTAGRTVPVLVEVGAGRAGARSLDAACAVIEAASRLSHVELAGVAAYEGAAATADPQETVKAISALNALAGEVHALLRSAAPDRPLILSAGGSSFFDLVVGDLKPLASRDGNTELVLRSGAIFFHDHGVYERSLGAMDARGGFAAVTGVAARDAFRPALTVWAEVLSRPEPGLAICGMGMRDVSYDQDLPVPLAAWRDGVQTANRDALGKVVKLNDQHAFLRLPEGSDLGVGDIVAFGISHPCTCLDRWRVILGRGADGRIAAAYPTHFS</sequence>
<dbReference type="PANTHER" id="PTHR28004">
    <property type="entry name" value="ZGC:162816-RELATED"/>
    <property type="match status" value="1"/>
</dbReference>
<evidence type="ECO:0000256" key="3">
    <source>
        <dbReference type="SAM" id="MobiDB-lite"/>
    </source>
</evidence>
<evidence type="ECO:0000313" key="6">
    <source>
        <dbReference type="Proteomes" id="UP000435648"/>
    </source>
</evidence>
<comment type="similarity">
    <text evidence="1">Belongs to the DSD1 family.</text>
</comment>
<dbReference type="Gene3D" id="2.40.37.20">
    <property type="entry name" value="D-serine dehydratase-like domain"/>
    <property type="match status" value="1"/>
</dbReference>
<accession>A0A857C9R7</accession>
<dbReference type="InterPro" id="IPR051466">
    <property type="entry name" value="D-amino_acid_metab_enzyme"/>
</dbReference>
<proteinExistence type="inferred from homology"/>
<evidence type="ECO:0000313" key="5">
    <source>
        <dbReference type="EMBL" id="QGZ35615.1"/>
    </source>
</evidence>